<dbReference type="EMBL" id="FXWJ01000001">
    <property type="protein sequence ID" value="SMQ63262.1"/>
    <property type="molecule type" value="Genomic_DNA"/>
</dbReference>
<dbReference type="PANTHER" id="PTHR43464:SF19">
    <property type="entry name" value="UBIQUINONE BIOSYNTHESIS O-METHYLTRANSFERASE, MITOCHONDRIAL"/>
    <property type="match status" value="1"/>
</dbReference>
<dbReference type="InterPro" id="IPR029063">
    <property type="entry name" value="SAM-dependent_MTases_sf"/>
</dbReference>
<evidence type="ECO:0000256" key="1">
    <source>
        <dbReference type="ARBA" id="ARBA00022603"/>
    </source>
</evidence>
<keyword evidence="2" id="KW-0808">Transferase</keyword>
<comment type="caution">
    <text evidence="5">The sequence shown here is derived from an EMBL/GenBank/DDBJ whole genome shotgun (WGS) entry which is preliminary data.</text>
</comment>
<reference evidence="5 6" key="1">
    <citation type="submission" date="2017-04" db="EMBL/GenBank/DDBJ databases">
        <authorList>
            <person name="Varghese N."/>
            <person name="Submissions S."/>
        </authorList>
    </citation>
    <scope>NUCLEOTIDE SEQUENCE [LARGE SCALE GENOMIC DNA]</scope>
    <source>
        <strain evidence="5 6">VKM Ac-1784</strain>
    </source>
</reference>
<keyword evidence="3" id="KW-0949">S-adenosyl-L-methionine</keyword>
<evidence type="ECO:0000256" key="3">
    <source>
        <dbReference type="ARBA" id="ARBA00022691"/>
    </source>
</evidence>
<name>A0ABY1R996_9MICO</name>
<evidence type="ECO:0000313" key="5">
    <source>
        <dbReference type="EMBL" id="SMQ63262.1"/>
    </source>
</evidence>
<keyword evidence="5" id="KW-0830">Ubiquinone</keyword>
<dbReference type="SUPFAM" id="SSF53335">
    <property type="entry name" value="S-adenosyl-L-methionine-dependent methyltransferases"/>
    <property type="match status" value="1"/>
</dbReference>
<dbReference type="Pfam" id="PF13649">
    <property type="entry name" value="Methyltransf_25"/>
    <property type="match status" value="1"/>
</dbReference>
<gene>
    <name evidence="5" type="ORF">SAMN06295909_0855</name>
</gene>
<dbReference type="Gene3D" id="3.40.50.150">
    <property type="entry name" value="Vaccinia Virus protein VP39"/>
    <property type="match status" value="1"/>
</dbReference>
<protein>
    <submittedName>
        <fullName evidence="5">Ubiquinone/menaquinone biosynthesis C-methylase UbiE</fullName>
    </submittedName>
</protein>
<sequence length="207" mass="22673">MIGAHRYGESMSTVRDAYARRSTEYAKLLGTMASVHPSDRQLVSSWADRIAGPALDAGCGPGHWTAYLASRGLDIRGVDLVPEFIAHARAEHPETRFDLGSLDTLDAETGSVGGVLAWYSLIHHRPDTIDASLAEFARVLRPGGELLIGCFEGQSVEPFDHAVVTAYRWPITELAEHVRRAGFEVTETHTRTSLDQRPHGAILATRM</sequence>
<proteinExistence type="predicted"/>
<organism evidence="5 6">
    <name type="scientific">Plantibacter elymi</name>
    <name type="common">nom. nud.</name>
    <dbReference type="NCBI Taxonomy" id="199708"/>
    <lineage>
        <taxon>Bacteria</taxon>
        <taxon>Bacillati</taxon>
        <taxon>Actinomycetota</taxon>
        <taxon>Actinomycetes</taxon>
        <taxon>Micrococcales</taxon>
        <taxon>Microbacteriaceae</taxon>
        <taxon>Plantibacter</taxon>
    </lineage>
</organism>
<dbReference type="CDD" id="cd02440">
    <property type="entry name" value="AdoMet_MTases"/>
    <property type="match status" value="1"/>
</dbReference>
<evidence type="ECO:0000259" key="4">
    <source>
        <dbReference type="Pfam" id="PF13649"/>
    </source>
</evidence>
<accession>A0ABY1R996</accession>
<dbReference type="InterPro" id="IPR041698">
    <property type="entry name" value="Methyltransf_25"/>
</dbReference>
<dbReference type="Proteomes" id="UP000194464">
    <property type="component" value="Unassembled WGS sequence"/>
</dbReference>
<feature type="domain" description="Methyltransferase" evidence="4">
    <location>
        <begin position="55"/>
        <end position="144"/>
    </location>
</feature>
<keyword evidence="1" id="KW-0489">Methyltransferase</keyword>
<dbReference type="PANTHER" id="PTHR43464">
    <property type="entry name" value="METHYLTRANSFERASE"/>
    <property type="match status" value="1"/>
</dbReference>
<evidence type="ECO:0000313" key="6">
    <source>
        <dbReference type="Proteomes" id="UP000194464"/>
    </source>
</evidence>
<evidence type="ECO:0000256" key="2">
    <source>
        <dbReference type="ARBA" id="ARBA00022679"/>
    </source>
</evidence>
<keyword evidence="6" id="KW-1185">Reference proteome</keyword>